<dbReference type="InParanoid" id="B7PS31"/>
<dbReference type="PaxDb" id="6945-B7PS31"/>
<dbReference type="VEuPathDB" id="VectorBase:ISCW008378"/>
<protein>
    <submittedName>
        <fullName evidence="1 2">Uncharacterized protein</fullName>
    </submittedName>
</protein>
<dbReference type="AlphaFoldDB" id="B7PS31"/>
<dbReference type="EnsemblMetazoa" id="ISCW008378-RA">
    <property type="protein sequence ID" value="ISCW008378-PA"/>
    <property type="gene ID" value="ISCW008378"/>
</dbReference>
<organism>
    <name type="scientific">Ixodes scapularis</name>
    <name type="common">Black-legged tick</name>
    <name type="synonym">Deer tick</name>
    <dbReference type="NCBI Taxonomy" id="6945"/>
    <lineage>
        <taxon>Eukaryota</taxon>
        <taxon>Metazoa</taxon>
        <taxon>Ecdysozoa</taxon>
        <taxon>Arthropoda</taxon>
        <taxon>Chelicerata</taxon>
        <taxon>Arachnida</taxon>
        <taxon>Acari</taxon>
        <taxon>Parasitiformes</taxon>
        <taxon>Ixodida</taxon>
        <taxon>Ixodoidea</taxon>
        <taxon>Ixodidae</taxon>
        <taxon>Ixodinae</taxon>
        <taxon>Ixodes</taxon>
    </lineage>
</organism>
<accession>B7PS31</accession>
<evidence type="ECO:0000313" key="1">
    <source>
        <dbReference type="EMBL" id="EEC09403.1"/>
    </source>
</evidence>
<name>B7PS31_IXOSC</name>
<proteinExistence type="predicted"/>
<keyword evidence="3" id="KW-1185">Reference proteome</keyword>
<dbReference type="EMBL" id="DS776359">
    <property type="protein sequence ID" value="EEC09403.1"/>
    <property type="molecule type" value="Genomic_DNA"/>
</dbReference>
<gene>
    <name evidence="1" type="ORF">IscW_ISCW008378</name>
</gene>
<evidence type="ECO:0000313" key="3">
    <source>
        <dbReference type="Proteomes" id="UP000001555"/>
    </source>
</evidence>
<reference evidence="2" key="2">
    <citation type="submission" date="2020-05" db="UniProtKB">
        <authorList>
            <consortium name="EnsemblMetazoa"/>
        </authorList>
    </citation>
    <scope>IDENTIFICATION</scope>
    <source>
        <strain evidence="2">wikel</strain>
    </source>
</reference>
<sequence length="138" mass="15039">AEIGGGNDSPAAQRGGRGSLGRVQQFCVHRGRKQRRLRHRDCQIRRILRGATKRNSRKICLPLPSAGRGGTVQAVSTYLEETSAALQLRDHGKQDATRPSGVWNQLAEASREDAQGQIPDLGKGHHLMQGGRNISSLK</sequence>
<reference evidence="1 3" key="1">
    <citation type="submission" date="2008-03" db="EMBL/GenBank/DDBJ databases">
        <title>Annotation of Ixodes scapularis.</title>
        <authorList>
            <consortium name="Ixodes scapularis Genome Project Consortium"/>
            <person name="Caler E."/>
            <person name="Hannick L.I."/>
            <person name="Bidwell S."/>
            <person name="Joardar V."/>
            <person name="Thiagarajan M."/>
            <person name="Amedeo P."/>
            <person name="Galinsky K.J."/>
            <person name="Schobel S."/>
            <person name="Inman J."/>
            <person name="Hostetler J."/>
            <person name="Miller J."/>
            <person name="Hammond M."/>
            <person name="Megy K."/>
            <person name="Lawson D."/>
            <person name="Kodira C."/>
            <person name="Sutton G."/>
            <person name="Meyer J."/>
            <person name="Hill C.A."/>
            <person name="Birren B."/>
            <person name="Nene V."/>
            <person name="Collins F."/>
            <person name="Alarcon-Chaidez F."/>
            <person name="Wikel S."/>
            <person name="Strausberg R."/>
        </authorList>
    </citation>
    <scope>NUCLEOTIDE SEQUENCE [LARGE SCALE GENOMIC DNA]</scope>
    <source>
        <strain evidence="3">Wikel</strain>
        <strain evidence="1">Wikel colony</strain>
    </source>
</reference>
<dbReference type="HOGENOM" id="CLU_1860209_0_0_1"/>
<dbReference type="Proteomes" id="UP000001555">
    <property type="component" value="Unassembled WGS sequence"/>
</dbReference>
<feature type="non-terminal residue" evidence="1">
    <location>
        <position position="1"/>
    </location>
</feature>
<dbReference type="EMBL" id="ABJB010787203">
    <property type="status" value="NOT_ANNOTATED_CDS"/>
    <property type="molecule type" value="Genomic_DNA"/>
</dbReference>
<evidence type="ECO:0000313" key="2">
    <source>
        <dbReference type="EnsemblMetazoa" id="ISCW008378-PA"/>
    </source>
</evidence>